<dbReference type="PANTHER" id="PTHR43179">
    <property type="entry name" value="RHAMNOSYLTRANSFERASE WBBL"/>
    <property type="match status" value="1"/>
</dbReference>
<evidence type="ECO:0000256" key="2">
    <source>
        <dbReference type="ARBA" id="ARBA00022676"/>
    </source>
</evidence>
<comment type="caution">
    <text evidence="4">The sequence shown here is derived from an EMBL/GenBank/DDBJ whole genome shotgun (WGS) entry which is preliminary data.</text>
</comment>
<sequence length="288" mass="33692">MKHVFIVIVNYFSRNVIAETIKRLDGEKVTSFSYTILVVDNSGEILSDKEINTFSNVKLLGTGTNLGYCGGNNVAYEYIIKNKLTGDIVICNPDTFFSLNQINEIVQKVKEWGVYTLPAVTPEGNIMYTRIRLKGLTQKIYKETQSEDFCNSDYCPGSFLYLKLDEYNPLETLFDERFFMYWEEVDLCINIRKLGGKCCFINDVGNIIRTPNEREWIYNASYYYFRNSFLIRQKHESMFSKIDIILFFMKSLPVFAIKTLYLKKNRLLKNIICGIIDGYKRRYGIRLR</sequence>
<gene>
    <name evidence="4" type="ORF">B9P89_08030</name>
</gene>
<dbReference type="Proteomes" id="UP000215827">
    <property type="component" value="Unassembled WGS sequence"/>
</dbReference>
<comment type="similarity">
    <text evidence="1">Belongs to the glycosyltransferase 2 family.</text>
</comment>
<evidence type="ECO:0000256" key="3">
    <source>
        <dbReference type="ARBA" id="ARBA00022679"/>
    </source>
</evidence>
<evidence type="ECO:0000256" key="1">
    <source>
        <dbReference type="ARBA" id="ARBA00006739"/>
    </source>
</evidence>
<dbReference type="EMBL" id="NEFA01000007">
    <property type="protein sequence ID" value="OYR05820.1"/>
    <property type="molecule type" value="Genomic_DNA"/>
</dbReference>
<dbReference type="GO" id="GO:0016757">
    <property type="term" value="F:glycosyltransferase activity"/>
    <property type="evidence" value="ECO:0007669"/>
    <property type="project" value="UniProtKB-KW"/>
</dbReference>
<dbReference type="InterPro" id="IPR029044">
    <property type="entry name" value="Nucleotide-diphossugar_trans"/>
</dbReference>
<name>A0AA44NSI4_CITFR</name>
<reference evidence="4 5" key="1">
    <citation type="submission" date="2017-04" db="EMBL/GenBank/DDBJ databases">
        <title>Emergence of KPC-2-producing Citrobacter isolates from sediments of a Chinese river.</title>
        <authorList>
            <person name="Zheng B."/>
        </authorList>
    </citation>
    <scope>NUCLEOTIDE SEQUENCE [LARGE SCALE GENOMIC DNA]</scope>
    <source>
        <strain evidence="4 5">C191</strain>
    </source>
</reference>
<protein>
    <recommendedName>
        <fullName evidence="6">Glycosyltransferase family 2 protein</fullName>
    </recommendedName>
</protein>
<organism evidence="4 5">
    <name type="scientific">Citrobacter freundii</name>
    <dbReference type="NCBI Taxonomy" id="546"/>
    <lineage>
        <taxon>Bacteria</taxon>
        <taxon>Pseudomonadati</taxon>
        <taxon>Pseudomonadota</taxon>
        <taxon>Gammaproteobacteria</taxon>
        <taxon>Enterobacterales</taxon>
        <taxon>Enterobacteriaceae</taxon>
        <taxon>Citrobacter</taxon>
        <taxon>Citrobacter freundii complex</taxon>
    </lineage>
</organism>
<keyword evidence="2" id="KW-0328">Glycosyltransferase</keyword>
<keyword evidence="3" id="KW-0808">Transferase</keyword>
<evidence type="ECO:0000313" key="4">
    <source>
        <dbReference type="EMBL" id="OYR05820.1"/>
    </source>
</evidence>
<accession>A0AA44NSI4</accession>
<evidence type="ECO:0000313" key="5">
    <source>
        <dbReference type="Proteomes" id="UP000215827"/>
    </source>
</evidence>
<evidence type="ECO:0008006" key="6">
    <source>
        <dbReference type="Google" id="ProtNLM"/>
    </source>
</evidence>
<dbReference type="SUPFAM" id="SSF53448">
    <property type="entry name" value="Nucleotide-diphospho-sugar transferases"/>
    <property type="match status" value="1"/>
</dbReference>
<proteinExistence type="inferred from homology"/>
<dbReference type="RefSeq" id="WP_061549034.1">
    <property type="nucleotide sequence ID" value="NZ_CP016762.1"/>
</dbReference>
<dbReference type="PANTHER" id="PTHR43179:SF12">
    <property type="entry name" value="GALACTOFURANOSYLTRANSFERASE GLFT2"/>
    <property type="match status" value="1"/>
</dbReference>
<dbReference type="Gene3D" id="3.90.550.10">
    <property type="entry name" value="Spore Coat Polysaccharide Biosynthesis Protein SpsA, Chain A"/>
    <property type="match status" value="1"/>
</dbReference>
<dbReference type="AlphaFoldDB" id="A0AA44NSI4"/>